<keyword evidence="1" id="KW-0472">Membrane</keyword>
<dbReference type="EMBL" id="OBEL01000001">
    <property type="protein sequence ID" value="SNZ08223.1"/>
    <property type="molecule type" value="Genomic_DNA"/>
</dbReference>
<evidence type="ECO:0000313" key="3">
    <source>
        <dbReference type="Proteomes" id="UP000219439"/>
    </source>
</evidence>
<keyword evidence="1" id="KW-0812">Transmembrane</keyword>
<keyword evidence="3" id="KW-1185">Reference proteome</keyword>
<dbReference type="AlphaFoldDB" id="A0A285NH39"/>
<reference evidence="2 3" key="1">
    <citation type="submission" date="2017-09" db="EMBL/GenBank/DDBJ databases">
        <authorList>
            <person name="Ehlers B."/>
            <person name="Leendertz F.H."/>
        </authorList>
    </citation>
    <scope>NUCLEOTIDE SEQUENCE [LARGE SCALE GENOMIC DNA]</scope>
    <source>
        <strain evidence="2 3">DSM 18289</strain>
    </source>
</reference>
<dbReference type="NCBIfam" id="NF004633">
    <property type="entry name" value="PRK05978.1"/>
    <property type="match status" value="1"/>
</dbReference>
<proteinExistence type="predicted"/>
<feature type="transmembrane region" description="Helical" evidence="1">
    <location>
        <begin position="89"/>
        <end position="108"/>
    </location>
</feature>
<dbReference type="RefSeq" id="WP_097152670.1">
    <property type="nucleotide sequence ID" value="NZ_OBEL01000001.1"/>
</dbReference>
<accession>A0A285NH39</accession>
<sequence>MNSQITITSTPARPLWPALVNGAKCRCPNCEQGKLFDGFLKVADTCTNCGEDYSHQRADDAPPYFTIFIVGHIVIPLLIWAEITFRPSLTIHMLIWIPITIAMSLAFLRPIKGVIVALQWANYMHGFDPNSESDFPEKA</sequence>
<dbReference type="Proteomes" id="UP000219439">
    <property type="component" value="Unassembled WGS sequence"/>
</dbReference>
<keyword evidence="1" id="KW-1133">Transmembrane helix</keyword>
<organism evidence="2 3">
    <name type="scientific">Cohaesibacter gelatinilyticus</name>
    <dbReference type="NCBI Taxonomy" id="372072"/>
    <lineage>
        <taxon>Bacteria</taxon>
        <taxon>Pseudomonadati</taxon>
        <taxon>Pseudomonadota</taxon>
        <taxon>Alphaproteobacteria</taxon>
        <taxon>Hyphomicrobiales</taxon>
        <taxon>Cohaesibacteraceae</taxon>
    </lineage>
</organism>
<gene>
    <name evidence="2" type="ORF">SAMN06265368_1515</name>
</gene>
<dbReference type="OrthoDB" id="9799456at2"/>
<name>A0A285NH39_9HYPH</name>
<evidence type="ECO:0000256" key="1">
    <source>
        <dbReference type="SAM" id="Phobius"/>
    </source>
</evidence>
<dbReference type="InterPro" id="IPR009325">
    <property type="entry name" value="DUF983"/>
</dbReference>
<evidence type="ECO:0000313" key="2">
    <source>
        <dbReference type="EMBL" id="SNZ08223.1"/>
    </source>
</evidence>
<dbReference type="Pfam" id="PF06170">
    <property type="entry name" value="DUF983"/>
    <property type="match status" value="1"/>
</dbReference>
<feature type="transmembrane region" description="Helical" evidence="1">
    <location>
        <begin position="64"/>
        <end position="83"/>
    </location>
</feature>
<protein>
    <submittedName>
        <fullName evidence="2">Uncharacterized conserved protein, DUF983 family</fullName>
    </submittedName>
</protein>